<proteinExistence type="predicted"/>
<keyword evidence="3" id="KW-1185">Reference proteome</keyword>
<dbReference type="EMBL" id="JAANQT010000022">
    <property type="protein sequence ID" value="KAG1315808.1"/>
    <property type="molecule type" value="Genomic_DNA"/>
</dbReference>
<dbReference type="Proteomes" id="UP000716291">
    <property type="component" value="Unassembled WGS sequence"/>
</dbReference>
<accession>A0A9P6XK93</accession>
<evidence type="ECO:0000313" key="2">
    <source>
        <dbReference type="EMBL" id="KAG1315808.1"/>
    </source>
</evidence>
<organism evidence="2 3">
    <name type="scientific">Rhizopus oryzae</name>
    <name type="common">Mucormycosis agent</name>
    <name type="synonym">Rhizopus arrhizus var. delemar</name>
    <dbReference type="NCBI Taxonomy" id="64495"/>
    <lineage>
        <taxon>Eukaryota</taxon>
        <taxon>Fungi</taxon>
        <taxon>Fungi incertae sedis</taxon>
        <taxon>Mucoromycota</taxon>
        <taxon>Mucoromycotina</taxon>
        <taxon>Mucoromycetes</taxon>
        <taxon>Mucorales</taxon>
        <taxon>Mucorineae</taxon>
        <taxon>Rhizopodaceae</taxon>
        <taxon>Rhizopus</taxon>
    </lineage>
</organism>
<feature type="region of interest" description="Disordered" evidence="1">
    <location>
        <begin position="75"/>
        <end position="116"/>
    </location>
</feature>
<comment type="caution">
    <text evidence="2">The sequence shown here is derived from an EMBL/GenBank/DDBJ whole genome shotgun (WGS) entry which is preliminary data.</text>
</comment>
<name>A0A9P6XK93_RHIOR</name>
<gene>
    <name evidence="2" type="ORF">G6F64_000380</name>
</gene>
<dbReference type="AlphaFoldDB" id="A0A9P6XK93"/>
<protein>
    <submittedName>
        <fullName evidence="2">Uncharacterized protein</fullName>
    </submittedName>
</protein>
<evidence type="ECO:0000256" key="1">
    <source>
        <dbReference type="SAM" id="MobiDB-lite"/>
    </source>
</evidence>
<evidence type="ECO:0000313" key="3">
    <source>
        <dbReference type="Proteomes" id="UP000716291"/>
    </source>
</evidence>
<sequence length="116" mass="12700">MPPDSAISDNDSNNNLSNISNILSQDEIDYLLSHFEAHHKSLRCPNCEKKGIFRCTGYGSSFRAKTTLNIVNSTQSTPANTQTSMNPEFSESFQGAMSSQVTQTNSNQNDCSLSLS</sequence>
<reference evidence="2" key="1">
    <citation type="journal article" date="2020" name="Microb. Genom.">
        <title>Genetic diversity of clinical and environmental Mucorales isolates obtained from an investigation of mucormycosis cases among solid organ transplant recipients.</title>
        <authorList>
            <person name="Nguyen M.H."/>
            <person name="Kaul D."/>
            <person name="Muto C."/>
            <person name="Cheng S.J."/>
            <person name="Richter R.A."/>
            <person name="Bruno V.M."/>
            <person name="Liu G."/>
            <person name="Beyhan S."/>
            <person name="Sundermann A.J."/>
            <person name="Mounaud S."/>
            <person name="Pasculle A.W."/>
            <person name="Nierman W.C."/>
            <person name="Driscoll E."/>
            <person name="Cumbie R."/>
            <person name="Clancy C.J."/>
            <person name="Dupont C.L."/>
        </authorList>
    </citation>
    <scope>NUCLEOTIDE SEQUENCE</scope>
    <source>
        <strain evidence="2">GL11</strain>
    </source>
</reference>